<dbReference type="Proteomes" id="UP000324800">
    <property type="component" value="Unassembled WGS sequence"/>
</dbReference>
<sequence length="469" mass="53157">FIRTQGAESGLLMQDMRVQGYLETSPYNTMLEPPYLFSIEGFVHLQDVIFEHIYLRTGAILQVVGLRRTADDSRIEQLGKTSIGFYRCLFDDITSNESVIISLNEKDLAGASIPSERNKIFNNNAQNSEKTTKFVIEDTIFSDCSSSLLLSNKNEKGGLLNLKNKKVRFEISNSEYRNIAVKSRNMLYLAWGVYEPDSQQINILTVTETFITNCSALIPEMDEKQSNELYTNGSIIFDNLYKYGAIGSALTVTRLTLNLQESQFVEPMCYGNMLYLNQTYATINNCYFNGYNNTLSGIITEDGQSISDAFCPNDPQYFSSIEYGLVYIYKGSYISQNDIYKNTRIGAIRIDNAQVELKNVQFSDPWEESSQLDGSLLMIQCKGESNLNVIDPNVNQMTEELCKAKSQYSSISNENENECQFGIVFDDICKFQLSEFFQLPPMPVPLLKSAKVVVNVNKDQEAMKIKKQN</sequence>
<comment type="caution">
    <text evidence="1">The sequence shown here is derived from an EMBL/GenBank/DDBJ whole genome shotgun (WGS) entry which is preliminary data.</text>
</comment>
<organism evidence="1 2">
    <name type="scientific">Streblomastix strix</name>
    <dbReference type="NCBI Taxonomy" id="222440"/>
    <lineage>
        <taxon>Eukaryota</taxon>
        <taxon>Metamonada</taxon>
        <taxon>Preaxostyla</taxon>
        <taxon>Oxymonadida</taxon>
        <taxon>Streblomastigidae</taxon>
        <taxon>Streblomastix</taxon>
    </lineage>
</organism>
<protein>
    <recommendedName>
        <fullName evidence="3">Right handed beta helix domain-containing protein</fullName>
    </recommendedName>
</protein>
<evidence type="ECO:0000313" key="2">
    <source>
        <dbReference type="Proteomes" id="UP000324800"/>
    </source>
</evidence>
<accession>A0A5J4V249</accession>
<reference evidence="1 2" key="1">
    <citation type="submission" date="2019-03" db="EMBL/GenBank/DDBJ databases">
        <title>Single cell metagenomics reveals metabolic interactions within the superorganism composed of flagellate Streblomastix strix and complex community of Bacteroidetes bacteria on its surface.</title>
        <authorList>
            <person name="Treitli S.C."/>
            <person name="Kolisko M."/>
            <person name="Husnik F."/>
            <person name="Keeling P."/>
            <person name="Hampl V."/>
        </authorList>
    </citation>
    <scope>NUCLEOTIDE SEQUENCE [LARGE SCALE GENOMIC DNA]</scope>
    <source>
        <strain evidence="1">ST1C</strain>
    </source>
</reference>
<evidence type="ECO:0008006" key="3">
    <source>
        <dbReference type="Google" id="ProtNLM"/>
    </source>
</evidence>
<feature type="non-terminal residue" evidence="1">
    <location>
        <position position="1"/>
    </location>
</feature>
<gene>
    <name evidence="1" type="ORF">EZS28_028020</name>
</gene>
<proteinExistence type="predicted"/>
<dbReference type="EMBL" id="SNRW01010512">
    <property type="protein sequence ID" value="KAA6376452.1"/>
    <property type="molecule type" value="Genomic_DNA"/>
</dbReference>
<name>A0A5J4V249_9EUKA</name>
<evidence type="ECO:0000313" key="1">
    <source>
        <dbReference type="EMBL" id="KAA6376452.1"/>
    </source>
</evidence>
<dbReference type="AlphaFoldDB" id="A0A5J4V249"/>